<evidence type="ECO:0000313" key="2">
    <source>
        <dbReference type="EMBL" id="KAE9390808.1"/>
    </source>
</evidence>
<accession>A0A6A4GYH2</accession>
<name>A0A6A4GYH2_9AGAR</name>
<proteinExistence type="predicted"/>
<sequence length="166" mass="18765">MCPLNFHDTNDVLPPAKRRKRTHAPPDAPFVARCPEPHQIREELVQHQALSSDTRIPEYLTLSPTPAPTTPPHSVIGIPSPEIMQELAEHQSARIKALENATRTPNVIPEYLVVLEGLFKLLESPGTFEEKVEAAEQLFVDVFERKWGEAKIKEFIEKVKKMQSGK</sequence>
<reference evidence="2" key="1">
    <citation type="journal article" date="2019" name="Environ. Microbiol.">
        <title>Fungal ecological strategies reflected in gene transcription - a case study of two litter decomposers.</title>
        <authorList>
            <person name="Barbi F."/>
            <person name="Kohler A."/>
            <person name="Barry K."/>
            <person name="Baskaran P."/>
            <person name="Daum C."/>
            <person name="Fauchery L."/>
            <person name="Ihrmark K."/>
            <person name="Kuo A."/>
            <person name="LaButti K."/>
            <person name="Lipzen A."/>
            <person name="Morin E."/>
            <person name="Grigoriev I.V."/>
            <person name="Henrissat B."/>
            <person name="Lindahl B."/>
            <person name="Martin F."/>
        </authorList>
    </citation>
    <scope>NUCLEOTIDE SEQUENCE</scope>
    <source>
        <strain evidence="2">JB14</strain>
    </source>
</reference>
<feature type="region of interest" description="Disordered" evidence="1">
    <location>
        <begin position="1"/>
        <end position="30"/>
    </location>
</feature>
<dbReference type="EMBL" id="ML769646">
    <property type="protein sequence ID" value="KAE9390808.1"/>
    <property type="molecule type" value="Genomic_DNA"/>
</dbReference>
<dbReference type="AlphaFoldDB" id="A0A6A4GYH2"/>
<evidence type="ECO:0000313" key="3">
    <source>
        <dbReference type="Proteomes" id="UP000799118"/>
    </source>
</evidence>
<protein>
    <submittedName>
        <fullName evidence="2">Uncharacterized protein</fullName>
    </submittedName>
</protein>
<keyword evidence="3" id="KW-1185">Reference proteome</keyword>
<organism evidence="2 3">
    <name type="scientific">Gymnopus androsaceus JB14</name>
    <dbReference type="NCBI Taxonomy" id="1447944"/>
    <lineage>
        <taxon>Eukaryota</taxon>
        <taxon>Fungi</taxon>
        <taxon>Dikarya</taxon>
        <taxon>Basidiomycota</taxon>
        <taxon>Agaricomycotina</taxon>
        <taxon>Agaricomycetes</taxon>
        <taxon>Agaricomycetidae</taxon>
        <taxon>Agaricales</taxon>
        <taxon>Marasmiineae</taxon>
        <taxon>Omphalotaceae</taxon>
        <taxon>Gymnopus</taxon>
    </lineage>
</organism>
<gene>
    <name evidence="2" type="ORF">BT96DRAFT_945860</name>
</gene>
<dbReference type="Proteomes" id="UP000799118">
    <property type="component" value="Unassembled WGS sequence"/>
</dbReference>
<evidence type="ECO:0000256" key="1">
    <source>
        <dbReference type="SAM" id="MobiDB-lite"/>
    </source>
</evidence>